<name>F7L198_9FUSO</name>
<organism evidence="1 2">
    <name type="scientific">Fusobacterium animalis 11_3_2</name>
    <dbReference type="NCBI Taxonomy" id="457403"/>
    <lineage>
        <taxon>Bacteria</taxon>
        <taxon>Fusobacteriati</taxon>
        <taxon>Fusobacteriota</taxon>
        <taxon>Fusobacteriia</taxon>
        <taxon>Fusobacteriales</taxon>
        <taxon>Fusobacteriaceae</taxon>
        <taxon>Fusobacterium</taxon>
    </lineage>
</organism>
<proteinExistence type="predicted"/>
<dbReference type="PATRIC" id="fig|457403.8.peg.1634"/>
<evidence type="ECO:0000313" key="2">
    <source>
        <dbReference type="Proteomes" id="UP000004160"/>
    </source>
</evidence>
<comment type="caution">
    <text evidence="1">The sequence shown here is derived from an EMBL/GenBank/DDBJ whole genome shotgun (WGS) entry which is preliminary data.</text>
</comment>
<gene>
    <name evidence="1" type="ORF">HMPREF0401_01619</name>
</gene>
<evidence type="ECO:0000313" key="1">
    <source>
        <dbReference type="EMBL" id="EGN66650.1"/>
    </source>
</evidence>
<dbReference type="AlphaFoldDB" id="F7L198"/>
<accession>F7L198</accession>
<dbReference type="EMBL" id="ACUO01000022">
    <property type="protein sequence ID" value="EGN66650.1"/>
    <property type="molecule type" value="Genomic_DNA"/>
</dbReference>
<dbReference type="HOGENOM" id="CLU_1862283_0_0_0"/>
<reference evidence="1" key="1">
    <citation type="submission" date="2011-05" db="EMBL/GenBank/DDBJ databases">
        <title>The Genome Sequence of Fusobacterium sp. 11_3_2.</title>
        <authorList>
            <consortium name="The Broad Institute Genome Sequencing Platform"/>
            <person name="Earl A."/>
            <person name="Ward D."/>
            <person name="Feldgarden M."/>
            <person name="Gevers D."/>
            <person name="Sibley C.D."/>
            <person name="White A.P."/>
            <person name="Crowley S."/>
            <person name="Surette M."/>
            <person name="Strauss J.C."/>
            <person name="Ambrose C.E."/>
            <person name="Allen-Vercoe E."/>
            <person name="Young S.K."/>
            <person name="Zeng Q."/>
            <person name="Gargeya S."/>
            <person name="Fitzgerald M."/>
            <person name="Haas B."/>
            <person name="Abouelleil A."/>
            <person name="Alvarado L."/>
            <person name="Arachchi H.M."/>
            <person name="Berlin A."/>
            <person name="Brown A."/>
            <person name="Chapman S.B."/>
            <person name="Chen Z."/>
            <person name="Dunbar C."/>
            <person name="Freedman E."/>
            <person name="Gearin G."/>
            <person name="Gellesch M."/>
            <person name="Goldberg J."/>
            <person name="Griggs A."/>
            <person name="Gujja S."/>
            <person name="Heiman D."/>
            <person name="Howarth C."/>
            <person name="Larson L."/>
            <person name="Lui A."/>
            <person name="MacDonald P.J.P."/>
            <person name="Mehta T."/>
            <person name="Montmayeur A."/>
            <person name="Murphy C."/>
            <person name="Neiman D."/>
            <person name="Pearson M."/>
            <person name="Priest M."/>
            <person name="Roberts A."/>
            <person name="Saif S."/>
            <person name="Shea T."/>
            <person name="Shenoy N."/>
            <person name="Sisk P."/>
            <person name="Stolte C."/>
            <person name="Sykes S."/>
            <person name="Wortman J."/>
            <person name="Nusbaum C."/>
            <person name="Birren B."/>
        </authorList>
    </citation>
    <scope>NUCLEOTIDE SEQUENCE [LARGE SCALE GENOMIC DNA]</scope>
    <source>
        <strain evidence="1">11_3_2</strain>
    </source>
</reference>
<dbReference type="Proteomes" id="UP000004160">
    <property type="component" value="Unassembled WGS sequence"/>
</dbReference>
<protein>
    <submittedName>
        <fullName evidence="1">Uncharacterized protein</fullName>
    </submittedName>
</protein>
<keyword evidence="2" id="KW-1185">Reference proteome</keyword>
<sequence>MLTKNRVGITLLTLDFTTNIKKYQGGNMENNKNLWVETINLLEKNGRTWLDVTDVFIIGKYNIGVDNFHKLASSANYKEGSDEINSELVIKGNDFIINVHYAEGFRTYLDFIDLKVPELSAKEPKLFNFFNHEYVGD</sequence>